<protein>
    <submittedName>
        <fullName evidence="3">Uncharacterized protein</fullName>
    </submittedName>
</protein>
<feature type="transmembrane region" description="Helical" evidence="2">
    <location>
        <begin position="195"/>
        <end position="214"/>
    </location>
</feature>
<name>A0A0C3HJE6_OIDMZ</name>
<feature type="region of interest" description="Disordered" evidence="1">
    <location>
        <begin position="1"/>
        <end position="25"/>
    </location>
</feature>
<evidence type="ECO:0000313" key="4">
    <source>
        <dbReference type="Proteomes" id="UP000054321"/>
    </source>
</evidence>
<keyword evidence="2" id="KW-0472">Membrane</keyword>
<dbReference type="EMBL" id="KN832874">
    <property type="protein sequence ID" value="KIN03180.1"/>
    <property type="molecule type" value="Genomic_DNA"/>
</dbReference>
<keyword evidence="2" id="KW-1133">Transmembrane helix</keyword>
<reference evidence="3 4" key="1">
    <citation type="submission" date="2014-04" db="EMBL/GenBank/DDBJ databases">
        <authorList>
            <consortium name="DOE Joint Genome Institute"/>
            <person name="Kuo A."/>
            <person name="Martino E."/>
            <person name="Perotto S."/>
            <person name="Kohler A."/>
            <person name="Nagy L.G."/>
            <person name="Floudas D."/>
            <person name="Copeland A."/>
            <person name="Barry K.W."/>
            <person name="Cichocki N."/>
            <person name="Veneault-Fourrey C."/>
            <person name="LaButti K."/>
            <person name="Lindquist E.A."/>
            <person name="Lipzen A."/>
            <person name="Lundell T."/>
            <person name="Morin E."/>
            <person name="Murat C."/>
            <person name="Sun H."/>
            <person name="Tunlid A."/>
            <person name="Henrissat B."/>
            <person name="Grigoriev I.V."/>
            <person name="Hibbett D.S."/>
            <person name="Martin F."/>
            <person name="Nordberg H.P."/>
            <person name="Cantor M.N."/>
            <person name="Hua S.X."/>
        </authorList>
    </citation>
    <scope>NUCLEOTIDE SEQUENCE [LARGE SCALE GENOMIC DNA]</scope>
    <source>
        <strain evidence="3 4">Zn</strain>
    </source>
</reference>
<dbReference type="AlphaFoldDB" id="A0A0C3HJE6"/>
<feature type="transmembrane region" description="Helical" evidence="2">
    <location>
        <begin position="128"/>
        <end position="153"/>
    </location>
</feature>
<gene>
    <name evidence="3" type="ORF">OIDMADRAFT_178853</name>
</gene>
<keyword evidence="2" id="KW-0812">Transmembrane</keyword>
<dbReference type="InParanoid" id="A0A0C3HJE6"/>
<sequence length="297" mass="31287">MGVPSEPDIERASSDGNSGAPADIEMVRFLREEIRTAVQHELATTSTAPPSYDSAAPLLIEDPPAANPPDDTNAEAQDANQLKQKPKGWRAHLKDTAIYGGPYCAVILGMAVLGMLGVDNLLEIKVLALCLLVTMYLVWPLSLIFCSCASAIASRYSPKTPTEQPGAEAPPSPDVGATAPTNPGAPTAAVVGASITWHFFFCYIALIGVVYCWASMGQRNNSLLGQYKAAQAFDGKLGMLGGLERLVKCLGEVKEIQTGERLAGVGDIAMCLASMGVKSTGFVDGVMCIHVVTENST</sequence>
<keyword evidence="4" id="KW-1185">Reference proteome</keyword>
<feature type="region of interest" description="Disordered" evidence="1">
    <location>
        <begin position="40"/>
        <end position="87"/>
    </location>
</feature>
<evidence type="ECO:0000313" key="3">
    <source>
        <dbReference type="EMBL" id="KIN03180.1"/>
    </source>
</evidence>
<dbReference type="Proteomes" id="UP000054321">
    <property type="component" value="Unassembled WGS sequence"/>
</dbReference>
<evidence type="ECO:0000256" key="2">
    <source>
        <dbReference type="SAM" id="Phobius"/>
    </source>
</evidence>
<proteinExistence type="predicted"/>
<evidence type="ECO:0000256" key="1">
    <source>
        <dbReference type="SAM" id="MobiDB-lite"/>
    </source>
</evidence>
<organism evidence="3 4">
    <name type="scientific">Oidiodendron maius (strain Zn)</name>
    <dbReference type="NCBI Taxonomy" id="913774"/>
    <lineage>
        <taxon>Eukaryota</taxon>
        <taxon>Fungi</taxon>
        <taxon>Dikarya</taxon>
        <taxon>Ascomycota</taxon>
        <taxon>Pezizomycotina</taxon>
        <taxon>Leotiomycetes</taxon>
        <taxon>Leotiomycetes incertae sedis</taxon>
        <taxon>Myxotrichaceae</taxon>
        <taxon>Oidiodendron</taxon>
    </lineage>
</organism>
<feature type="region of interest" description="Disordered" evidence="1">
    <location>
        <begin position="159"/>
        <end position="180"/>
    </location>
</feature>
<dbReference type="HOGENOM" id="CLU_937198_0_0_1"/>
<accession>A0A0C3HJE6</accession>
<feature type="compositionally biased region" description="Low complexity" evidence="1">
    <location>
        <begin position="61"/>
        <end position="76"/>
    </location>
</feature>
<feature type="transmembrane region" description="Helical" evidence="2">
    <location>
        <begin position="97"/>
        <end position="116"/>
    </location>
</feature>
<reference evidence="4" key="2">
    <citation type="submission" date="2015-01" db="EMBL/GenBank/DDBJ databases">
        <title>Evolutionary Origins and Diversification of the Mycorrhizal Mutualists.</title>
        <authorList>
            <consortium name="DOE Joint Genome Institute"/>
            <consortium name="Mycorrhizal Genomics Consortium"/>
            <person name="Kohler A."/>
            <person name="Kuo A."/>
            <person name="Nagy L.G."/>
            <person name="Floudas D."/>
            <person name="Copeland A."/>
            <person name="Barry K.W."/>
            <person name="Cichocki N."/>
            <person name="Veneault-Fourrey C."/>
            <person name="LaButti K."/>
            <person name="Lindquist E.A."/>
            <person name="Lipzen A."/>
            <person name="Lundell T."/>
            <person name="Morin E."/>
            <person name="Murat C."/>
            <person name="Riley R."/>
            <person name="Ohm R."/>
            <person name="Sun H."/>
            <person name="Tunlid A."/>
            <person name="Henrissat B."/>
            <person name="Grigoriev I.V."/>
            <person name="Hibbett D.S."/>
            <person name="Martin F."/>
        </authorList>
    </citation>
    <scope>NUCLEOTIDE SEQUENCE [LARGE SCALE GENOMIC DNA]</scope>
    <source>
        <strain evidence="4">Zn</strain>
    </source>
</reference>